<dbReference type="InterPro" id="IPR007694">
    <property type="entry name" value="DNA_helicase_DnaB-like_C"/>
</dbReference>
<evidence type="ECO:0000313" key="14">
    <source>
        <dbReference type="EMBL" id="AMK96623.1"/>
    </source>
</evidence>
<evidence type="ECO:0000256" key="8">
    <source>
        <dbReference type="ARBA" id="ARBA00023235"/>
    </source>
</evidence>
<dbReference type="GO" id="GO:0005829">
    <property type="term" value="C:cytosol"/>
    <property type="evidence" value="ECO:0007669"/>
    <property type="project" value="TreeGrafter"/>
</dbReference>
<evidence type="ECO:0000256" key="1">
    <source>
        <dbReference type="ARBA" id="ARBA00008428"/>
    </source>
</evidence>
<evidence type="ECO:0000256" key="12">
    <source>
        <dbReference type="ARBA" id="ARBA00048954"/>
    </source>
</evidence>
<dbReference type="GO" id="GO:0016787">
    <property type="term" value="F:hydrolase activity"/>
    <property type="evidence" value="ECO:0007669"/>
    <property type="project" value="UniProtKB-KW"/>
</dbReference>
<dbReference type="SUPFAM" id="SSF48024">
    <property type="entry name" value="N-terminal domain of DnaB helicase"/>
    <property type="match status" value="1"/>
</dbReference>
<dbReference type="PANTHER" id="PTHR30153">
    <property type="entry name" value="REPLICATIVE DNA HELICASE DNAB"/>
    <property type="match status" value="1"/>
</dbReference>
<keyword evidence="14" id="KW-0934">Plastid</keyword>
<dbReference type="GeneID" id="27216161"/>
<dbReference type="PANTHER" id="PTHR30153:SF2">
    <property type="entry name" value="REPLICATIVE DNA HELICASE"/>
    <property type="match status" value="1"/>
</dbReference>
<dbReference type="Pfam" id="PF00772">
    <property type="entry name" value="DnaB"/>
    <property type="match status" value="1"/>
</dbReference>
<comment type="catalytic activity">
    <reaction evidence="12">
        <text>ATP + H2O = ADP + phosphate + H(+)</text>
        <dbReference type="Rhea" id="RHEA:13065"/>
        <dbReference type="ChEBI" id="CHEBI:15377"/>
        <dbReference type="ChEBI" id="CHEBI:15378"/>
        <dbReference type="ChEBI" id="CHEBI:30616"/>
        <dbReference type="ChEBI" id="CHEBI:43474"/>
        <dbReference type="ChEBI" id="CHEBI:456216"/>
        <dbReference type="EC" id="5.6.2.3"/>
    </reaction>
</comment>
<dbReference type="Gene3D" id="1.10.860.10">
    <property type="entry name" value="DNAb Helicase, Chain A"/>
    <property type="match status" value="1"/>
</dbReference>
<keyword evidence="7" id="KW-0238">DNA-binding</keyword>
<dbReference type="GO" id="GO:0005524">
    <property type="term" value="F:ATP binding"/>
    <property type="evidence" value="ECO:0007669"/>
    <property type="project" value="UniProtKB-KW"/>
</dbReference>
<comment type="similarity">
    <text evidence="1">Belongs to the helicase family. DnaB subfamily.</text>
</comment>
<dbReference type="InterPro" id="IPR030934">
    <property type="entry name" value="Intein_C"/>
</dbReference>
<reference evidence="14" key="1">
    <citation type="submission" date="2015-07" db="EMBL/GenBank/DDBJ databases">
        <title>Reconstructing the complex evolutionary history of mobile plasmids in red algal genomes.</title>
        <authorList>
            <person name="Lee J."/>
            <person name="Kim K.M."/>
            <person name="Yang E.C."/>
            <person name="Miller K.A."/>
            <person name="Boo S.M."/>
            <person name="Bhattacharya D."/>
            <person name="Yoon H.S."/>
        </authorList>
    </citation>
    <scope>NUCLEOTIDE SEQUENCE</scope>
</reference>
<evidence type="ECO:0000259" key="13">
    <source>
        <dbReference type="PROSITE" id="PS51199"/>
    </source>
</evidence>
<keyword evidence="4" id="KW-0378">Hydrolase</keyword>
<dbReference type="GO" id="GO:0003677">
    <property type="term" value="F:DNA binding"/>
    <property type="evidence" value="ECO:0007669"/>
    <property type="project" value="UniProtKB-KW"/>
</dbReference>
<keyword evidence="2" id="KW-0235">DNA replication</keyword>
<dbReference type="AlphaFoldDB" id="A0A141SEA5"/>
<dbReference type="InterPro" id="IPR016136">
    <property type="entry name" value="DNA_helicase_N/primase_C"/>
</dbReference>
<dbReference type="PROSITE" id="PS51199">
    <property type="entry name" value="SF4_HELICASE"/>
    <property type="match status" value="2"/>
</dbReference>
<dbReference type="InterPro" id="IPR007693">
    <property type="entry name" value="DNA_helicase_DnaB-like_N"/>
</dbReference>
<name>A0A141SEA5_GELVA</name>
<gene>
    <name evidence="14" type="primary">dnaB</name>
    <name evidence="14" type="ORF">Gvag_185</name>
</gene>
<evidence type="ECO:0000256" key="2">
    <source>
        <dbReference type="ARBA" id="ARBA00022705"/>
    </source>
</evidence>
<evidence type="ECO:0000256" key="7">
    <source>
        <dbReference type="ARBA" id="ARBA00023125"/>
    </source>
</evidence>
<feature type="domain" description="SF4 helicase" evidence="13">
    <location>
        <begin position="188"/>
        <end position="394"/>
    </location>
</feature>
<comment type="function">
    <text evidence="9">The intein is an endonuclease.</text>
</comment>
<dbReference type="InterPro" id="IPR036185">
    <property type="entry name" value="DNA_heli_DnaB-like_N_sf"/>
</dbReference>
<feature type="domain" description="SF4 helicase" evidence="13">
    <location>
        <begin position="519"/>
        <end position="581"/>
    </location>
</feature>
<dbReference type="Pfam" id="PF03796">
    <property type="entry name" value="DnaB_C"/>
    <property type="match status" value="1"/>
</dbReference>
<dbReference type="SUPFAM" id="SSF51294">
    <property type="entry name" value="Hedgehog/intein (Hint) domain"/>
    <property type="match status" value="1"/>
</dbReference>
<keyword evidence="3" id="KW-0547">Nucleotide-binding</keyword>
<sequence>MYKKNNYYVGPHNCLAEEILLGTMLIHPNLFPKISKIIQIDSFFLECHQIIYRNLLSLNKENKLDLINLLYSLYNNELLQYIGGITKIIDIMKQSQIFISSININIYAKELINIININYTKRLMIQYGHNIIQLALIKKLPSYLLYNKATYYLNFTVNKIPKENLDNFKDLIGQFLLKSAIEQNAVSTKITSKKLSYGFRQIDRITNGLSNGDLIIIAGRPSMGKTSFVINIAYNLILKYTISLCIFSLEMSRHQILNKLISIASKISTSKITANNITKNEWRLLKTICKFFLRHEVYIYDTSNTSIDYIIYTCQILAKDNYSNQVVIIDYLQLIQTEQKYNTNRSQELSYITRKLKILAQQLNIPILVLSQLNRSIENRINKKPLLSDLRESGCIEHTKLINIYKNNLIHFKYLLKYKQYDLLYNKHISKIHISYKYNYQLISNNTTITTTHNHLLLYNNYWLSQDTILEQNLIYKYNENIQYIHTIDINFFNNSRVYDIVIPRYRYFTNNSIIVHNSIEQDADIVMILHKNSMDNKTYGYENSINIDITICKNRNGPTGLCNFLFYPYSTYFEDLKGNLKGK</sequence>
<keyword evidence="6" id="KW-0067">ATP-binding</keyword>
<dbReference type="GO" id="GO:0006260">
    <property type="term" value="P:DNA replication"/>
    <property type="evidence" value="ECO:0007669"/>
    <property type="project" value="UniProtKB-KW"/>
</dbReference>
<evidence type="ECO:0000256" key="9">
    <source>
        <dbReference type="ARBA" id="ARBA00044940"/>
    </source>
</evidence>
<evidence type="ECO:0000256" key="11">
    <source>
        <dbReference type="ARBA" id="ARBA00045002"/>
    </source>
</evidence>
<dbReference type="EMBL" id="KT266787">
    <property type="protein sequence ID" value="AMK96623.1"/>
    <property type="molecule type" value="Genomic_DNA"/>
</dbReference>
<keyword evidence="5 14" id="KW-0347">Helicase</keyword>
<dbReference type="PROSITE" id="PS50818">
    <property type="entry name" value="INTEIN_C_TER"/>
    <property type="match status" value="1"/>
</dbReference>
<evidence type="ECO:0000256" key="4">
    <source>
        <dbReference type="ARBA" id="ARBA00022801"/>
    </source>
</evidence>
<dbReference type="InterPro" id="IPR027417">
    <property type="entry name" value="P-loop_NTPase"/>
</dbReference>
<dbReference type="InterPro" id="IPR036844">
    <property type="entry name" value="Hint_dom_sf"/>
</dbReference>
<proteinExistence type="inferred from homology"/>
<protein>
    <recommendedName>
        <fullName evidence="10">DNA 5'-3' helicase</fullName>
        <ecNumber evidence="10">5.6.2.3</ecNumber>
    </recommendedName>
    <alternativeName>
        <fullName evidence="11">DNA 5'-3' helicase DnaB</fullName>
    </alternativeName>
</protein>
<dbReference type="GO" id="GO:0043139">
    <property type="term" value="F:5'-3' DNA helicase activity"/>
    <property type="evidence" value="ECO:0007669"/>
    <property type="project" value="UniProtKB-EC"/>
</dbReference>
<geneLocation type="plastid" evidence="14"/>
<accession>A0A141SEA5</accession>
<dbReference type="RefSeq" id="YP_009244381.1">
    <property type="nucleotide sequence ID" value="NC_029859.1"/>
</dbReference>
<dbReference type="SUPFAM" id="SSF52540">
    <property type="entry name" value="P-loop containing nucleoside triphosphate hydrolases"/>
    <property type="match status" value="1"/>
</dbReference>
<evidence type="ECO:0000256" key="5">
    <source>
        <dbReference type="ARBA" id="ARBA00022806"/>
    </source>
</evidence>
<evidence type="ECO:0000256" key="6">
    <source>
        <dbReference type="ARBA" id="ARBA00022840"/>
    </source>
</evidence>
<dbReference type="EC" id="5.6.2.3" evidence="10"/>
<dbReference type="Gene3D" id="3.40.50.300">
    <property type="entry name" value="P-loop containing nucleotide triphosphate hydrolases"/>
    <property type="match status" value="2"/>
</dbReference>
<keyword evidence="8" id="KW-0413">Isomerase</keyword>
<evidence type="ECO:0000256" key="10">
    <source>
        <dbReference type="ARBA" id="ARBA00044969"/>
    </source>
</evidence>
<evidence type="ECO:0000256" key="3">
    <source>
        <dbReference type="ARBA" id="ARBA00022741"/>
    </source>
</evidence>
<organism evidence="14">
    <name type="scientific">Gelidium vagum</name>
    <name type="common">Red alga</name>
    <dbReference type="NCBI Taxonomy" id="35171"/>
    <lineage>
        <taxon>Eukaryota</taxon>
        <taxon>Rhodophyta</taxon>
        <taxon>Florideophyceae</taxon>
        <taxon>Rhodymeniophycidae</taxon>
        <taxon>Gelidiales</taxon>
        <taxon>Gelidiaceae</taxon>
        <taxon>Gelidium</taxon>
    </lineage>
</organism>